<feature type="chain" id="PRO_5012599623" evidence="2">
    <location>
        <begin position="21"/>
        <end position="169"/>
    </location>
</feature>
<evidence type="ECO:0000313" key="4">
    <source>
        <dbReference type="Proteomes" id="UP000197003"/>
    </source>
</evidence>
<feature type="compositionally biased region" description="Basic and acidic residues" evidence="1">
    <location>
        <begin position="37"/>
        <end position="65"/>
    </location>
</feature>
<evidence type="ECO:0000313" key="3">
    <source>
        <dbReference type="EMBL" id="ASD64547.1"/>
    </source>
</evidence>
<feature type="signal peptide" evidence="2">
    <location>
        <begin position="1"/>
        <end position="20"/>
    </location>
</feature>
<dbReference type="Proteomes" id="UP000197003">
    <property type="component" value="Chromosome"/>
</dbReference>
<keyword evidence="2" id="KW-0732">Signal</keyword>
<protein>
    <submittedName>
        <fullName evidence="3">Uncharacterized protein</fullName>
    </submittedName>
</protein>
<sequence>MKTILLAALLSLSFAAPTFANISDNSQDVVSAKKGKGKSEPAPKEDDGGRGEEKDPREETYEGNDRNSGGAFDGGGYGNGGFDGGGYGGGDGGGMIGEIFSVPGKGKTYPVTSNTTVEDRGDVLVYTTRTQEDISYDETCTTVSVLVVAKSTGKVISSDSNEYCNRWPM</sequence>
<dbReference type="OrthoDB" id="5294416at2"/>
<proteinExistence type="predicted"/>
<feature type="region of interest" description="Disordered" evidence="1">
    <location>
        <begin position="25"/>
        <end position="77"/>
    </location>
</feature>
<evidence type="ECO:0000256" key="1">
    <source>
        <dbReference type="SAM" id="MobiDB-lite"/>
    </source>
</evidence>
<gene>
    <name evidence="3" type="ORF">B9G79_13685</name>
</gene>
<reference evidence="3 4" key="1">
    <citation type="submission" date="2017-04" db="EMBL/GenBank/DDBJ databases">
        <title>Whole genome sequence of Bdellovibrio bacteriovorus strain SSB218315.</title>
        <authorList>
            <person name="Oyedara O."/>
            <person name="Rodriguez-Perez M.A."/>
        </authorList>
    </citation>
    <scope>NUCLEOTIDE SEQUENCE [LARGE SCALE GENOMIC DNA]</scope>
    <source>
        <strain evidence="3 4">SSB218315</strain>
    </source>
</reference>
<dbReference type="EMBL" id="CP020946">
    <property type="protein sequence ID" value="ASD64547.1"/>
    <property type="molecule type" value="Genomic_DNA"/>
</dbReference>
<dbReference type="RefSeq" id="WP_088566012.1">
    <property type="nucleotide sequence ID" value="NZ_CP020946.1"/>
</dbReference>
<accession>A0A1Z3NAR6</accession>
<evidence type="ECO:0000256" key="2">
    <source>
        <dbReference type="SAM" id="SignalP"/>
    </source>
</evidence>
<dbReference type="AlphaFoldDB" id="A0A1Z3NAR6"/>
<name>A0A1Z3NAR6_BDEBC</name>
<organism evidence="3 4">
    <name type="scientific">Bdellovibrio bacteriovorus</name>
    <dbReference type="NCBI Taxonomy" id="959"/>
    <lineage>
        <taxon>Bacteria</taxon>
        <taxon>Pseudomonadati</taxon>
        <taxon>Bdellovibrionota</taxon>
        <taxon>Bdellovibrionia</taxon>
        <taxon>Bdellovibrionales</taxon>
        <taxon>Pseudobdellovibrionaceae</taxon>
        <taxon>Bdellovibrio</taxon>
    </lineage>
</organism>